<reference evidence="1 2" key="1">
    <citation type="submission" date="2012-05" db="EMBL/GenBank/DDBJ databases">
        <authorList>
            <person name="Weinstock G."/>
            <person name="Sodergren E."/>
            <person name="Lobos E.A."/>
            <person name="Fulton L."/>
            <person name="Fulton R."/>
            <person name="Courtney L."/>
            <person name="Fronick C."/>
            <person name="O'Laughlin M."/>
            <person name="Godfrey J."/>
            <person name="Wilson R.M."/>
            <person name="Miner T."/>
            <person name="Farmer C."/>
            <person name="Delehaunty K."/>
            <person name="Cordes M."/>
            <person name="Minx P."/>
            <person name="Tomlinson C."/>
            <person name="Chen J."/>
            <person name="Wollam A."/>
            <person name="Pepin K.H."/>
            <person name="Bhonagiri V."/>
            <person name="Zhang X."/>
            <person name="Suruliraj S."/>
            <person name="Warren W."/>
            <person name="Mitreva M."/>
            <person name="Mardis E.R."/>
            <person name="Wilson R.K."/>
        </authorList>
    </citation>
    <scope>NUCLEOTIDE SEQUENCE [LARGE SCALE GENOMIC DNA]</scope>
    <source>
        <strain evidence="1 2">F0055</strain>
    </source>
</reference>
<sequence length="100" mass="12258">MLDNKNIEKELLDKDLMARFFNRPDGIGVFRINKNRFEMETWRKFWDTITFSYWGEILNNTTLLIKEMRDNDSGKTFIKKRYYYFKPFAHKPDSTNNFIK</sequence>
<accession>L1N603</accession>
<protein>
    <submittedName>
        <fullName evidence="1">Uncharacterized protein</fullName>
    </submittedName>
</protein>
<dbReference type="OrthoDB" id="1453952at2"/>
<proteinExistence type="predicted"/>
<evidence type="ECO:0000313" key="2">
    <source>
        <dbReference type="Proteomes" id="UP000010433"/>
    </source>
</evidence>
<evidence type="ECO:0000313" key="1">
    <source>
        <dbReference type="EMBL" id="EKX98780.1"/>
    </source>
</evidence>
<dbReference type="HOGENOM" id="CLU_2303432_0_0_10"/>
<dbReference type="RefSeq" id="WP_009163207.1">
    <property type="nucleotide sequence ID" value="NZ_KB291007.1"/>
</dbReference>
<keyword evidence="2" id="KW-1185">Reference proteome</keyword>
<dbReference type="AlphaFoldDB" id="L1N603"/>
<dbReference type="PATRIC" id="fig|1127699.3.peg.1743"/>
<organism evidence="1 2">
    <name type="scientific">Hoylesella saccharolytica F0055</name>
    <dbReference type="NCBI Taxonomy" id="1127699"/>
    <lineage>
        <taxon>Bacteria</taxon>
        <taxon>Pseudomonadati</taxon>
        <taxon>Bacteroidota</taxon>
        <taxon>Bacteroidia</taxon>
        <taxon>Bacteroidales</taxon>
        <taxon>Prevotellaceae</taxon>
        <taxon>Hoylesella</taxon>
    </lineage>
</organism>
<comment type="caution">
    <text evidence="1">The sequence shown here is derived from an EMBL/GenBank/DDBJ whole genome shotgun (WGS) entry which is preliminary data.</text>
</comment>
<gene>
    <name evidence="1" type="ORF">HMPREF9151_01900</name>
</gene>
<dbReference type="EMBL" id="AMEP01000108">
    <property type="protein sequence ID" value="EKX98780.1"/>
    <property type="molecule type" value="Genomic_DNA"/>
</dbReference>
<dbReference type="Proteomes" id="UP000010433">
    <property type="component" value="Unassembled WGS sequence"/>
</dbReference>
<name>L1N603_9BACT</name>
<dbReference type="STRING" id="1127699.HMPREF9151_01900"/>